<dbReference type="InterPro" id="IPR012133">
    <property type="entry name" value="Alpha-hydoxy_acid_DH_FMN"/>
</dbReference>
<dbReference type="PANTHER" id="PTHR10578:SF107">
    <property type="entry name" value="2-HYDROXYACID OXIDASE 1"/>
    <property type="match status" value="1"/>
</dbReference>
<protein>
    <submittedName>
        <fullName evidence="9">L-lactate dehydrogenase (Cytochrome)</fullName>
    </submittedName>
</protein>
<proteinExistence type="inferred from homology"/>
<keyword evidence="2 7" id="KW-0285">Flavoprotein</keyword>
<feature type="binding site" evidence="7">
    <location>
        <position position="133"/>
    </location>
    <ligand>
        <name>glyoxylate</name>
        <dbReference type="ChEBI" id="CHEBI:36655"/>
    </ligand>
</feature>
<dbReference type="SUPFAM" id="SSF51395">
    <property type="entry name" value="FMN-linked oxidoreductases"/>
    <property type="match status" value="1"/>
</dbReference>
<evidence type="ECO:0000256" key="3">
    <source>
        <dbReference type="ARBA" id="ARBA00022643"/>
    </source>
</evidence>
<feature type="binding site" evidence="7">
    <location>
        <position position="28"/>
    </location>
    <ligand>
        <name>glyoxylate</name>
        <dbReference type="ChEBI" id="CHEBI:36655"/>
    </ligand>
</feature>
<accession>A0A1N7NH60</accession>
<dbReference type="STRING" id="633194.SAMN05421759_10888"/>
<evidence type="ECO:0000313" key="10">
    <source>
        <dbReference type="Proteomes" id="UP000186684"/>
    </source>
</evidence>
<feature type="binding site" evidence="7">
    <location>
        <begin position="81"/>
        <end position="83"/>
    </location>
    <ligand>
        <name>FMN</name>
        <dbReference type="ChEBI" id="CHEBI:58210"/>
    </ligand>
</feature>
<dbReference type="AlphaFoldDB" id="A0A1N7NH60"/>
<sequence>MDLDARYPAIADLRDRARARLPRFVWDYLDSATGRETMQGLNRAALDRLRFAPSILHGEVAAALDTPLLGETHALPFGVAPVGMSGLIWPEAERHLARAATAARLPYTLSTVAASTPEKIGRHVDGRGWYQLYTPRDPGIRADMLARARDAGFSTLVMTVDLPTASRRERQVKGGLTQPPRLTPRLLAQTALRPAWAMAWAAQGRLPRMETLDKYARADASLSSTAHIGYQLRVGPDWEYLDAVRALWDGPLIIKGVLRPEDAPRLEAAGVDAIWVSNHAGRQFDGGPPAIDVLPRIRAATELPIVFDGGIEGGLDIIRAMAQGADFVMLGRAWHYALAALGPDGPDHLIRILTADLAANLGQLGARHPKDLRGHALPNATS</sequence>
<keyword evidence="3 7" id="KW-0288">FMN</keyword>
<name>A0A1N7NH60_9RHOB</name>
<comment type="similarity">
    <text evidence="5">Belongs to the FMN-dependent alpha-hydroxy acid dehydrogenase family.</text>
</comment>
<feature type="binding site" evidence="7">
    <location>
        <position position="277"/>
    </location>
    <ligand>
        <name>FMN</name>
        <dbReference type="ChEBI" id="CHEBI:58210"/>
    </ligand>
</feature>
<dbReference type="GO" id="GO:0005886">
    <property type="term" value="C:plasma membrane"/>
    <property type="evidence" value="ECO:0007669"/>
    <property type="project" value="TreeGrafter"/>
</dbReference>
<evidence type="ECO:0000259" key="8">
    <source>
        <dbReference type="PROSITE" id="PS51349"/>
    </source>
</evidence>
<feature type="binding site" evidence="7">
    <location>
        <position position="110"/>
    </location>
    <ligand>
        <name>FMN</name>
        <dbReference type="ChEBI" id="CHEBI:58210"/>
    </ligand>
</feature>
<dbReference type="Pfam" id="PF01070">
    <property type="entry name" value="FMN_dh"/>
    <property type="match status" value="1"/>
</dbReference>
<feature type="binding site" evidence="7">
    <location>
        <position position="131"/>
    </location>
    <ligand>
        <name>FMN</name>
        <dbReference type="ChEBI" id="CHEBI:58210"/>
    </ligand>
</feature>
<evidence type="ECO:0000256" key="7">
    <source>
        <dbReference type="PIRSR" id="PIRSR000138-2"/>
    </source>
</evidence>
<dbReference type="EMBL" id="FTOQ01000008">
    <property type="protein sequence ID" value="SIS97588.1"/>
    <property type="molecule type" value="Genomic_DNA"/>
</dbReference>
<dbReference type="InterPro" id="IPR000262">
    <property type="entry name" value="FMN-dep_DH"/>
</dbReference>
<keyword evidence="4" id="KW-0560">Oxidoreductase</keyword>
<dbReference type="InterPro" id="IPR037396">
    <property type="entry name" value="FMN_HAD"/>
</dbReference>
<evidence type="ECO:0000256" key="4">
    <source>
        <dbReference type="ARBA" id="ARBA00023002"/>
    </source>
</evidence>
<feature type="binding site" evidence="7">
    <location>
        <position position="168"/>
    </location>
    <ligand>
        <name>glyoxylate</name>
        <dbReference type="ChEBI" id="CHEBI:36655"/>
    </ligand>
</feature>
<dbReference type="RefSeq" id="WP_076448619.1">
    <property type="nucleotide sequence ID" value="NZ_FTOQ01000008.1"/>
</dbReference>
<evidence type="ECO:0000313" key="9">
    <source>
        <dbReference type="EMBL" id="SIS97588.1"/>
    </source>
</evidence>
<feature type="binding site" evidence="7">
    <location>
        <begin position="331"/>
        <end position="332"/>
    </location>
    <ligand>
        <name>FMN</name>
        <dbReference type="ChEBI" id="CHEBI:58210"/>
    </ligand>
</feature>
<keyword evidence="10" id="KW-1185">Reference proteome</keyword>
<feature type="domain" description="FMN hydroxy acid dehydrogenase" evidence="8">
    <location>
        <begin position="2"/>
        <end position="382"/>
    </location>
</feature>
<dbReference type="GO" id="GO:0009060">
    <property type="term" value="P:aerobic respiration"/>
    <property type="evidence" value="ECO:0007669"/>
    <property type="project" value="TreeGrafter"/>
</dbReference>
<feature type="binding site" evidence="7">
    <location>
        <position position="279"/>
    </location>
    <ligand>
        <name>glyoxylate</name>
        <dbReference type="ChEBI" id="CHEBI:36655"/>
    </ligand>
</feature>
<evidence type="ECO:0000256" key="2">
    <source>
        <dbReference type="ARBA" id="ARBA00022630"/>
    </source>
</evidence>
<dbReference type="Gene3D" id="3.20.20.70">
    <property type="entry name" value="Aldolase class I"/>
    <property type="match status" value="1"/>
</dbReference>
<dbReference type="Proteomes" id="UP000186684">
    <property type="component" value="Unassembled WGS sequence"/>
</dbReference>
<feature type="binding site" evidence="7">
    <location>
        <position position="282"/>
    </location>
    <ligand>
        <name>glyoxylate</name>
        <dbReference type="ChEBI" id="CHEBI:36655"/>
    </ligand>
</feature>
<evidence type="ECO:0000256" key="6">
    <source>
        <dbReference type="PIRSR" id="PIRSR000138-1"/>
    </source>
</evidence>
<dbReference type="PIRSF" id="PIRSF000138">
    <property type="entry name" value="Al-hdrx_acd_dh"/>
    <property type="match status" value="1"/>
</dbReference>
<organism evidence="9 10">
    <name type="scientific">Roseivivax lentus</name>
    <dbReference type="NCBI Taxonomy" id="633194"/>
    <lineage>
        <taxon>Bacteria</taxon>
        <taxon>Pseudomonadati</taxon>
        <taxon>Pseudomonadota</taxon>
        <taxon>Alphaproteobacteria</taxon>
        <taxon>Rhodobacterales</taxon>
        <taxon>Roseobacteraceae</taxon>
        <taxon>Roseivivax</taxon>
    </lineage>
</organism>
<feature type="binding site" evidence="7">
    <location>
        <position position="255"/>
    </location>
    <ligand>
        <name>FMN</name>
        <dbReference type="ChEBI" id="CHEBI:58210"/>
    </ligand>
</feature>
<dbReference type="InterPro" id="IPR013785">
    <property type="entry name" value="Aldolase_TIM"/>
</dbReference>
<dbReference type="GO" id="GO:0010181">
    <property type="term" value="F:FMN binding"/>
    <property type="evidence" value="ECO:0007669"/>
    <property type="project" value="InterPro"/>
</dbReference>
<dbReference type="PANTHER" id="PTHR10578">
    <property type="entry name" value="S -2-HYDROXY-ACID OXIDASE-RELATED"/>
    <property type="match status" value="1"/>
</dbReference>
<dbReference type="CDD" id="cd02809">
    <property type="entry name" value="alpha_hydroxyacid_oxid_FMN"/>
    <property type="match status" value="1"/>
</dbReference>
<dbReference type="OrthoDB" id="9770452at2"/>
<comment type="cofactor">
    <cofactor evidence="1">
        <name>FMN</name>
        <dbReference type="ChEBI" id="CHEBI:58210"/>
    </cofactor>
</comment>
<evidence type="ECO:0000256" key="1">
    <source>
        <dbReference type="ARBA" id="ARBA00001917"/>
    </source>
</evidence>
<feature type="active site" description="Proton acceptor" evidence="6">
    <location>
        <position position="279"/>
    </location>
</feature>
<dbReference type="GO" id="GO:0004459">
    <property type="term" value="F:L-lactate dehydrogenase (NAD+) activity"/>
    <property type="evidence" value="ECO:0007669"/>
    <property type="project" value="TreeGrafter"/>
</dbReference>
<gene>
    <name evidence="9" type="ORF">SAMN05421759_10888</name>
</gene>
<dbReference type="PROSITE" id="PS51349">
    <property type="entry name" value="FMN_HYDROXY_ACID_DH_2"/>
    <property type="match status" value="1"/>
</dbReference>
<reference evidence="10" key="1">
    <citation type="submission" date="2017-01" db="EMBL/GenBank/DDBJ databases">
        <authorList>
            <person name="Varghese N."/>
            <person name="Submissions S."/>
        </authorList>
    </citation>
    <scope>NUCLEOTIDE SEQUENCE [LARGE SCALE GENOMIC DNA]</scope>
    <source>
        <strain evidence="10">DSM 29430</strain>
    </source>
</reference>
<feature type="binding site" evidence="7">
    <location>
        <position position="159"/>
    </location>
    <ligand>
        <name>FMN</name>
        <dbReference type="ChEBI" id="CHEBI:58210"/>
    </ligand>
</feature>
<evidence type="ECO:0000256" key="5">
    <source>
        <dbReference type="ARBA" id="ARBA00024042"/>
    </source>
</evidence>